<gene>
    <name evidence="1" type="ordered locus">HQ_3278A</name>
</gene>
<dbReference type="Proteomes" id="UP000001975">
    <property type="component" value="Chromosome"/>
</dbReference>
<organism evidence="1 2">
    <name type="scientific">Haloquadratum walsbyi (strain DSM 16790 / HBSQ001)</name>
    <dbReference type="NCBI Taxonomy" id="362976"/>
    <lineage>
        <taxon>Archaea</taxon>
        <taxon>Methanobacteriati</taxon>
        <taxon>Methanobacteriota</taxon>
        <taxon>Stenosarchaea group</taxon>
        <taxon>Halobacteria</taxon>
        <taxon>Halobacteriales</taxon>
        <taxon>Haloferacaceae</taxon>
        <taxon>Haloquadratum</taxon>
    </lineage>
</organism>
<keyword evidence="2" id="KW-1185">Reference proteome</keyword>
<dbReference type="EMBL" id="AM180088">
    <property type="protein sequence ID" value="CAJ53375.1"/>
    <property type="molecule type" value="Genomic_DNA"/>
</dbReference>
<proteinExistence type="predicted"/>
<dbReference type="HOGENOM" id="CLU_989042_0_0_2"/>
<evidence type="ECO:0000313" key="2">
    <source>
        <dbReference type="Proteomes" id="UP000001975"/>
    </source>
</evidence>
<dbReference type="eggNOG" id="arCOG07848">
    <property type="taxonomic scope" value="Archaea"/>
</dbReference>
<accession>Q18F83</accession>
<protein>
    <submittedName>
        <fullName evidence="1">Uncharacterized protein</fullName>
    </submittedName>
</protein>
<name>Q18F83_HALWD</name>
<reference evidence="1 2" key="1">
    <citation type="journal article" date="2006" name="BMC Genomics">
        <title>The genome of the square archaeon Haloquadratum walsbyi: life at the limits of water activity.</title>
        <authorList>
            <person name="Bolhuis H.H."/>
            <person name="Palm P.P."/>
            <person name="Wende A.W."/>
            <person name="Falb M.M."/>
            <person name="Rampp M.M."/>
            <person name="Rodriguez-Valera F.F."/>
            <person name="Pfeiffer F.F."/>
            <person name="Oesterhelt D.D."/>
        </authorList>
    </citation>
    <scope>NUCLEOTIDE SEQUENCE [LARGE SCALE GENOMIC DNA]</scope>
    <source>
        <strain evidence="2">DSM 16790 / HBSQ001</strain>
    </source>
</reference>
<dbReference type="KEGG" id="hwa:HQ_3278A"/>
<sequence>MSDMSDWPRPSGDELPELYEETREMTERADGILRDYFQVDGSGSMDRIVFDDAGQDDFLLALNADHEVMVPLFQKVAGLPDREFERQYGVGGIGQRLKGRKSSFKGYEPAERFAEVLSNIMPDSLSLESIFYTFFKMRESDQRRFYRMRYEEDIREFLVESGYPNFKGNSLPEEPDFVIPESEPYEVIGEVRVIQRKDREKRFKEFRSEAAAAATNFPDARFVAIANMGAYIEHHDDRESLRDGITKDGSSEIDAVFFHDERDELLDQLSEWGVTRQTKIG</sequence>
<evidence type="ECO:0000313" key="1">
    <source>
        <dbReference type="EMBL" id="CAJ53375.1"/>
    </source>
</evidence>
<dbReference type="STRING" id="362976.HQ_3278A"/>
<dbReference type="AlphaFoldDB" id="Q18F83"/>